<dbReference type="Pfam" id="PF00669">
    <property type="entry name" value="Flagellin_N"/>
    <property type="match status" value="1"/>
</dbReference>
<dbReference type="HOGENOM" id="CLU_1208430_0_0_7"/>
<dbReference type="GO" id="GO:0005198">
    <property type="term" value="F:structural molecule activity"/>
    <property type="evidence" value="ECO:0007669"/>
    <property type="project" value="InterPro"/>
</dbReference>
<dbReference type="Gene3D" id="3.30.1120.180">
    <property type="entry name" value="Flagellar FLiS export co-chaperone, HP1076"/>
    <property type="match status" value="1"/>
</dbReference>
<protein>
    <recommendedName>
        <fullName evidence="2">Flagellin N-terminal domain-containing protein</fullName>
    </recommendedName>
</protein>
<dbReference type="InterPro" id="IPR001029">
    <property type="entry name" value="Flagellin_N"/>
</dbReference>
<proteinExistence type="predicted"/>
<feature type="compositionally biased region" description="Basic and acidic residues" evidence="1">
    <location>
        <begin position="11"/>
        <end position="23"/>
    </location>
</feature>
<dbReference type="InterPro" id="IPR038315">
    <property type="entry name" value="FliS_cochap_sf"/>
</dbReference>
<evidence type="ECO:0000256" key="1">
    <source>
        <dbReference type="SAM" id="MobiDB-lite"/>
    </source>
</evidence>
<evidence type="ECO:0000313" key="3">
    <source>
        <dbReference type="EMBL" id="AAP76793.1"/>
    </source>
</evidence>
<reference evidence="3 4" key="1">
    <citation type="journal article" date="2003" name="Proc. Natl. Acad. Sci. U.S.A.">
        <title>The complete genome sequence of the carcinogenic bacterium Helicobacter hepaticus.</title>
        <authorList>
            <person name="Suerbaum S."/>
            <person name="Josenhans C."/>
            <person name="Sterzenbach T."/>
            <person name="Drescher B."/>
            <person name="Brandt P."/>
            <person name="Bell M."/>
            <person name="Droege M."/>
            <person name="Fartmann B."/>
            <person name="Fischer H.-P."/>
            <person name="Ge Z."/>
            <person name="Hoerster A."/>
            <person name="Holland R."/>
            <person name="Klein K."/>
            <person name="Koenig J."/>
            <person name="Macko L."/>
            <person name="Mendz G.L."/>
            <person name="Nyakatura G."/>
            <person name="Schauer D.B."/>
            <person name="Shen Z."/>
            <person name="Weber J."/>
            <person name="Frosch M."/>
            <person name="Fox J.G."/>
        </authorList>
    </citation>
    <scope>NUCLEOTIDE SEQUENCE [LARGE SCALE GENOMIC DNA]</scope>
    <source>
        <strain evidence="4">ATCC 51449 / 3B1</strain>
    </source>
</reference>
<gene>
    <name evidence="3" type="ordered locus">HH_0196</name>
</gene>
<feature type="region of interest" description="Disordered" evidence="1">
    <location>
        <begin position="1"/>
        <end position="56"/>
    </location>
</feature>
<accession>Q7VJP7</accession>
<feature type="domain" description="Flagellin N-terminal" evidence="2">
    <location>
        <begin position="47"/>
        <end position="129"/>
    </location>
</feature>
<dbReference type="RefSeq" id="WP_011115039.1">
    <property type="nucleotide sequence ID" value="NC_004917.1"/>
</dbReference>
<dbReference type="OrthoDB" id="5323316at2"/>
<organism evidence="3 4">
    <name type="scientific">Helicobacter hepaticus (strain ATCC 51449 / 3B1)</name>
    <dbReference type="NCBI Taxonomy" id="235279"/>
    <lineage>
        <taxon>Bacteria</taxon>
        <taxon>Pseudomonadati</taxon>
        <taxon>Campylobacterota</taxon>
        <taxon>Epsilonproteobacteria</taxon>
        <taxon>Campylobacterales</taxon>
        <taxon>Helicobacteraceae</taxon>
        <taxon>Helicobacter</taxon>
    </lineage>
</organism>
<dbReference type="STRING" id="235279.HH_0196"/>
<name>Q7VJP7_HELHP</name>
<dbReference type="KEGG" id="hhe:HH_0196"/>
<evidence type="ECO:0000313" key="4">
    <source>
        <dbReference type="Proteomes" id="UP000002495"/>
    </source>
</evidence>
<feature type="compositionally biased region" description="Basic and acidic residues" evidence="1">
    <location>
        <begin position="32"/>
        <end position="44"/>
    </location>
</feature>
<evidence type="ECO:0000259" key="2">
    <source>
        <dbReference type="Pfam" id="PF00669"/>
    </source>
</evidence>
<dbReference type="EMBL" id="AE017125">
    <property type="protein sequence ID" value="AAP76793.1"/>
    <property type="molecule type" value="Genomic_DNA"/>
</dbReference>
<keyword evidence="4" id="KW-1185">Reference proteome</keyword>
<sequence length="229" mass="26012">MKINANTTQKLAKEEMKKKDIQETRAAQTTNKKLEKNKNIDTSEIKNNPLSQNIKNTNSNIGRLQIAQKTLNSIESDAKKIAKLAQESKETLDKGEQEDLKEEMSALKKNVESAIKKATFEEINVFSKNIKDNKERIIFDAPKLNIKLLDSDAQKFYDVLKEQQVQIKDAIQILQEQAQESSDKLANGKINSTDTQNTNGSFLKKFGSLFRVSHDTDKLSNQRVQELLT</sequence>
<dbReference type="AlphaFoldDB" id="Q7VJP7"/>
<feature type="compositionally biased region" description="Polar residues" evidence="1">
    <location>
        <begin position="1"/>
        <end position="10"/>
    </location>
</feature>
<dbReference type="Proteomes" id="UP000002495">
    <property type="component" value="Chromosome"/>
</dbReference>
<dbReference type="SUPFAM" id="SSF64518">
    <property type="entry name" value="Phase 1 flagellin"/>
    <property type="match status" value="1"/>
</dbReference>
<feature type="compositionally biased region" description="Polar residues" evidence="1">
    <location>
        <begin position="45"/>
        <end position="56"/>
    </location>
</feature>